<proteinExistence type="predicted"/>
<evidence type="ECO:0000313" key="3">
    <source>
        <dbReference type="Proteomes" id="UP001064206"/>
    </source>
</evidence>
<feature type="domain" description="Glycosyltransferase 2-like" evidence="1">
    <location>
        <begin position="5"/>
        <end position="168"/>
    </location>
</feature>
<evidence type="ECO:0000259" key="1">
    <source>
        <dbReference type="Pfam" id="PF00535"/>
    </source>
</evidence>
<gene>
    <name evidence="2" type="ORF">N2J37_09045</name>
</gene>
<sequence length="302" mass="33969">MKAYIAIPTFNGGDVWKQAAKNIKKYSPDSTLVQVIDSGSKDETVEVAISNGFNVYSINPADFNHGGTRNLAVDLHKDEYDIAIFLTQDAIPEPDFYEKIVNVFNNPLVSCAYGRQLPHYNANPISQHARYFNYPHSSYIASKADISRLGLKTVFTSNSFAAYRISTFIELEGFPDSTILSEDMFFAAKSVMAGYSVAYVSDAIVRHSHNYSTLEEFKRYFDIGVFQTDEPWIKQNFGGAGGEGKKFLLSEVIYLLKNNPAYIPISAIHNVAKILGYKLGQNYKKLSVGIIKNFSMHKRFWN</sequence>
<organism evidence="2 3">
    <name type="scientific">Raoultella ornithinolytica</name>
    <name type="common">Klebsiella ornithinolytica</name>
    <dbReference type="NCBI Taxonomy" id="54291"/>
    <lineage>
        <taxon>Bacteria</taxon>
        <taxon>Pseudomonadati</taxon>
        <taxon>Pseudomonadota</taxon>
        <taxon>Gammaproteobacteria</taxon>
        <taxon>Enterobacterales</taxon>
        <taxon>Enterobacteriaceae</taxon>
        <taxon>Klebsiella/Raoultella group</taxon>
        <taxon>Raoultella</taxon>
    </lineage>
</organism>
<dbReference type="PANTHER" id="PTHR43685">
    <property type="entry name" value="GLYCOSYLTRANSFERASE"/>
    <property type="match status" value="1"/>
</dbReference>
<reference evidence="2" key="1">
    <citation type="submission" date="2022-09" db="EMBL/GenBank/DDBJ databases">
        <title>Multidrug resistance Raoultella ornithinolytica Strain MQB_Silv_108.</title>
        <authorList>
            <person name="Quintela-Baluja M."/>
        </authorList>
    </citation>
    <scope>NUCLEOTIDE SEQUENCE</scope>
    <source>
        <strain evidence="2">MQB_Silv_108</strain>
    </source>
</reference>
<dbReference type="CDD" id="cd00761">
    <property type="entry name" value="Glyco_tranf_GTA_type"/>
    <property type="match status" value="1"/>
</dbReference>
<dbReference type="Proteomes" id="UP001064206">
    <property type="component" value="Chromosome"/>
</dbReference>
<name>A0A9Q9MZW8_RAOOR</name>
<dbReference type="AlphaFoldDB" id="A0A9Q9MZW8"/>
<dbReference type="InterPro" id="IPR001173">
    <property type="entry name" value="Glyco_trans_2-like"/>
</dbReference>
<dbReference type="EMBL" id="CP104450">
    <property type="protein sequence ID" value="UXE39866.1"/>
    <property type="molecule type" value="Genomic_DNA"/>
</dbReference>
<dbReference type="PANTHER" id="PTHR43685:SF13">
    <property type="entry name" value="O ANTIGEN BIOSYNTHESIS RHAMNOSYLTRANSFERASE RFBN"/>
    <property type="match status" value="1"/>
</dbReference>
<dbReference type="Gene3D" id="3.90.550.10">
    <property type="entry name" value="Spore Coat Polysaccharide Biosynthesis Protein SpsA, Chain A"/>
    <property type="match status" value="1"/>
</dbReference>
<keyword evidence="2" id="KW-0328">Glycosyltransferase</keyword>
<dbReference type="GO" id="GO:0016757">
    <property type="term" value="F:glycosyltransferase activity"/>
    <property type="evidence" value="ECO:0007669"/>
    <property type="project" value="UniProtKB-KW"/>
</dbReference>
<dbReference type="RefSeq" id="WP_088911408.1">
    <property type="nucleotide sequence ID" value="NZ_AP019669.1"/>
</dbReference>
<keyword evidence="2" id="KW-0808">Transferase</keyword>
<dbReference type="GO" id="GO:0044010">
    <property type="term" value="P:single-species biofilm formation"/>
    <property type="evidence" value="ECO:0007669"/>
    <property type="project" value="TreeGrafter"/>
</dbReference>
<dbReference type="InterPro" id="IPR050834">
    <property type="entry name" value="Glycosyltransf_2"/>
</dbReference>
<accession>A0A9Q9MZW8</accession>
<dbReference type="InterPro" id="IPR029044">
    <property type="entry name" value="Nucleotide-diphossugar_trans"/>
</dbReference>
<dbReference type="Pfam" id="PF00535">
    <property type="entry name" value="Glycos_transf_2"/>
    <property type="match status" value="1"/>
</dbReference>
<protein>
    <submittedName>
        <fullName evidence="2">Glycosyltransferase</fullName>
        <ecNumber evidence="2">2.4.-.-</ecNumber>
    </submittedName>
</protein>
<dbReference type="SUPFAM" id="SSF53448">
    <property type="entry name" value="Nucleotide-diphospho-sugar transferases"/>
    <property type="match status" value="1"/>
</dbReference>
<dbReference type="EC" id="2.4.-.-" evidence="2"/>
<evidence type="ECO:0000313" key="2">
    <source>
        <dbReference type="EMBL" id="UXE39866.1"/>
    </source>
</evidence>